<dbReference type="Pfam" id="PF00108">
    <property type="entry name" value="Thiolase_N"/>
    <property type="match status" value="1"/>
</dbReference>
<organism evidence="15 16">
    <name type="scientific">Blepharisma stoltei</name>
    <dbReference type="NCBI Taxonomy" id="1481888"/>
    <lineage>
        <taxon>Eukaryota</taxon>
        <taxon>Sar</taxon>
        <taxon>Alveolata</taxon>
        <taxon>Ciliophora</taxon>
        <taxon>Postciliodesmatophora</taxon>
        <taxon>Heterotrichea</taxon>
        <taxon>Heterotrichida</taxon>
        <taxon>Blepharismidae</taxon>
        <taxon>Blepharisma</taxon>
    </lineage>
</organism>
<dbReference type="SUPFAM" id="SSF53901">
    <property type="entry name" value="Thiolase-like"/>
    <property type="match status" value="2"/>
</dbReference>
<evidence type="ECO:0000256" key="9">
    <source>
        <dbReference type="ARBA" id="ARBA00023128"/>
    </source>
</evidence>
<comment type="subcellular location">
    <subcellularLocation>
        <location evidence="1">Mitochondrion</location>
    </subcellularLocation>
</comment>
<dbReference type="PROSITE" id="PS00099">
    <property type="entry name" value="THIOLASE_3"/>
    <property type="match status" value="1"/>
</dbReference>
<dbReference type="PANTHER" id="PTHR18919:SF156">
    <property type="entry name" value="ACETYL-COA ACETYLTRANSFERASE, MITOCHONDRIAL"/>
    <property type="match status" value="1"/>
</dbReference>
<dbReference type="InterPro" id="IPR016039">
    <property type="entry name" value="Thiolase-like"/>
</dbReference>
<dbReference type="GO" id="GO:0005739">
    <property type="term" value="C:mitochondrion"/>
    <property type="evidence" value="ECO:0007669"/>
    <property type="project" value="UniProtKB-SubCell"/>
</dbReference>
<dbReference type="InterPro" id="IPR020616">
    <property type="entry name" value="Thiolase_N"/>
</dbReference>
<evidence type="ECO:0000256" key="6">
    <source>
        <dbReference type="ARBA" id="ARBA00022723"/>
    </source>
</evidence>
<evidence type="ECO:0000256" key="10">
    <source>
        <dbReference type="ARBA" id="ARBA00023315"/>
    </source>
</evidence>
<dbReference type="PIRSF" id="PIRSF000429">
    <property type="entry name" value="Ac-CoA_Ac_transf"/>
    <property type="match status" value="1"/>
</dbReference>
<dbReference type="EC" id="2.3.1.9" evidence="4"/>
<dbReference type="EMBL" id="CAJZBQ010000052">
    <property type="protein sequence ID" value="CAG9331040.1"/>
    <property type="molecule type" value="Genomic_DNA"/>
</dbReference>
<dbReference type="GO" id="GO:0006635">
    <property type="term" value="P:fatty acid beta-oxidation"/>
    <property type="evidence" value="ECO:0007669"/>
    <property type="project" value="TreeGrafter"/>
</dbReference>
<feature type="active site" description="Acyl-thioester intermediate" evidence="11">
    <location>
        <position position="101"/>
    </location>
</feature>
<evidence type="ECO:0000256" key="1">
    <source>
        <dbReference type="ARBA" id="ARBA00004173"/>
    </source>
</evidence>
<keyword evidence="10 12" id="KW-0012">Acyltransferase</keyword>
<evidence type="ECO:0000259" key="14">
    <source>
        <dbReference type="Pfam" id="PF02803"/>
    </source>
</evidence>
<evidence type="ECO:0000259" key="13">
    <source>
        <dbReference type="Pfam" id="PF00108"/>
    </source>
</evidence>
<feature type="active site" description="Proton acceptor" evidence="11">
    <location>
        <position position="356"/>
    </location>
</feature>
<evidence type="ECO:0000256" key="5">
    <source>
        <dbReference type="ARBA" id="ARBA00022679"/>
    </source>
</evidence>
<dbReference type="GO" id="GO:0003985">
    <property type="term" value="F:acetyl-CoA C-acetyltransferase activity"/>
    <property type="evidence" value="ECO:0007669"/>
    <property type="project" value="UniProtKB-EC"/>
</dbReference>
<keyword evidence="9" id="KW-0496">Mitochondrion</keyword>
<comment type="similarity">
    <text evidence="2 12">Belongs to the thiolase-like superfamily. Thiolase family.</text>
</comment>
<sequence>MHRLSLISNHLSQQPEVCIVAAGRSPIGSYKGDLSAYFATDLAAYTLKETLKKFHINPSLVQELYLGNVYPAGLGQSPAKQVAIKAGLSESCICTNVNKVCSSGMFAISSAVMTIRQGLEDVIVAGGVEIMSNVPYYQQRGSLNRGDSVLVDGLLKDGLMDARYNIHMGECAERCAEKYNVTREEMDNFSKNTHEKARKAWENGKFNNEVIPVPNLKKKGNFIEKDALKQGELNFGKLRPAFRKENGKVTAGNASSLNDGAAMVVLCSRAKAQEMGWEVLGTIMSFAHAEQNNVEFTTSPNLAVRKAVEKAGLSLGDIELFELNEAFAVVGIVNTRLLGIGEEKVNIYGGAVALGHPLGCSGARIVITLLSALRQEGKRIGVAGICNGGGGATALVLKV</sequence>
<keyword evidence="16" id="KW-1185">Reference proteome</keyword>
<keyword evidence="5 12" id="KW-0808">Transferase</keyword>
<keyword evidence="7" id="KW-0809">Transit peptide</keyword>
<dbReference type="Gene3D" id="3.40.47.10">
    <property type="match status" value="1"/>
</dbReference>
<protein>
    <recommendedName>
        <fullName evidence="4">acetyl-CoA C-acetyltransferase</fullName>
        <ecNumber evidence="4">2.3.1.9</ecNumber>
    </recommendedName>
</protein>
<dbReference type="InterPro" id="IPR020610">
    <property type="entry name" value="Thiolase_AS"/>
</dbReference>
<evidence type="ECO:0000256" key="7">
    <source>
        <dbReference type="ARBA" id="ARBA00022946"/>
    </source>
</evidence>
<accession>A0AAU9K1J7</accession>
<dbReference type="InterPro" id="IPR020613">
    <property type="entry name" value="Thiolase_CS"/>
</dbReference>
<comment type="caution">
    <text evidence="15">The sequence shown here is derived from an EMBL/GenBank/DDBJ whole genome shotgun (WGS) entry which is preliminary data.</text>
</comment>
<name>A0AAU9K1J7_9CILI</name>
<evidence type="ECO:0000256" key="4">
    <source>
        <dbReference type="ARBA" id="ARBA00012705"/>
    </source>
</evidence>
<dbReference type="GO" id="GO:0046872">
    <property type="term" value="F:metal ion binding"/>
    <property type="evidence" value="ECO:0007669"/>
    <property type="project" value="UniProtKB-KW"/>
</dbReference>
<evidence type="ECO:0000313" key="15">
    <source>
        <dbReference type="EMBL" id="CAG9331040.1"/>
    </source>
</evidence>
<dbReference type="Proteomes" id="UP001162131">
    <property type="component" value="Unassembled WGS sequence"/>
</dbReference>
<dbReference type="PROSITE" id="PS00737">
    <property type="entry name" value="THIOLASE_2"/>
    <property type="match status" value="1"/>
</dbReference>
<dbReference type="PANTHER" id="PTHR18919">
    <property type="entry name" value="ACETYL-COA C-ACYLTRANSFERASE"/>
    <property type="match status" value="1"/>
</dbReference>
<reference evidence="15" key="1">
    <citation type="submission" date="2021-09" db="EMBL/GenBank/DDBJ databases">
        <authorList>
            <consortium name="AG Swart"/>
            <person name="Singh M."/>
            <person name="Singh A."/>
            <person name="Seah K."/>
            <person name="Emmerich C."/>
        </authorList>
    </citation>
    <scope>NUCLEOTIDE SEQUENCE</scope>
    <source>
        <strain evidence="15">ATCC30299</strain>
    </source>
</reference>
<evidence type="ECO:0000256" key="12">
    <source>
        <dbReference type="RuleBase" id="RU003557"/>
    </source>
</evidence>
<gene>
    <name evidence="15" type="ORF">BSTOLATCC_MIC52446</name>
</gene>
<evidence type="ECO:0000256" key="2">
    <source>
        <dbReference type="ARBA" id="ARBA00010982"/>
    </source>
</evidence>
<evidence type="ECO:0000256" key="11">
    <source>
        <dbReference type="PIRSR" id="PIRSR000429-1"/>
    </source>
</evidence>
<comment type="subunit">
    <text evidence="3">Homotetramer.</text>
</comment>
<feature type="domain" description="Thiolase C-terminal" evidence="14">
    <location>
        <begin position="279"/>
        <end position="398"/>
    </location>
</feature>
<evidence type="ECO:0000256" key="3">
    <source>
        <dbReference type="ARBA" id="ARBA00011881"/>
    </source>
</evidence>
<evidence type="ECO:0000313" key="16">
    <source>
        <dbReference type="Proteomes" id="UP001162131"/>
    </source>
</evidence>
<keyword evidence="6" id="KW-0479">Metal-binding</keyword>
<dbReference type="InterPro" id="IPR020617">
    <property type="entry name" value="Thiolase_C"/>
</dbReference>
<dbReference type="PROSITE" id="PS00098">
    <property type="entry name" value="THIOLASE_1"/>
    <property type="match status" value="1"/>
</dbReference>
<dbReference type="InterPro" id="IPR020615">
    <property type="entry name" value="Thiolase_acyl_enz_int_AS"/>
</dbReference>
<keyword evidence="8" id="KW-0630">Potassium</keyword>
<dbReference type="Pfam" id="PF02803">
    <property type="entry name" value="Thiolase_C"/>
    <property type="match status" value="1"/>
</dbReference>
<feature type="active site" description="Proton acceptor" evidence="11">
    <location>
        <position position="386"/>
    </location>
</feature>
<dbReference type="AlphaFoldDB" id="A0AAU9K1J7"/>
<dbReference type="InterPro" id="IPR002155">
    <property type="entry name" value="Thiolase"/>
</dbReference>
<proteinExistence type="inferred from homology"/>
<feature type="domain" description="Thiolase N-terminal" evidence="13">
    <location>
        <begin position="17"/>
        <end position="269"/>
    </location>
</feature>
<evidence type="ECO:0000256" key="8">
    <source>
        <dbReference type="ARBA" id="ARBA00022958"/>
    </source>
</evidence>
<dbReference type="CDD" id="cd00751">
    <property type="entry name" value="thiolase"/>
    <property type="match status" value="1"/>
</dbReference>
<dbReference type="NCBIfam" id="TIGR01930">
    <property type="entry name" value="AcCoA-C-Actrans"/>
    <property type="match status" value="1"/>
</dbReference>